<dbReference type="EMBL" id="JXKD01000001">
    <property type="protein sequence ID" value="OJG12299.1"/>
    <property type="molecule type" value="Genomic_DNA"/>
</dbReference>
<dbReference type="SUPFAM" id="SSF51735">
    <property type="entry name" value="NAD(P)-binding Rossmann-fold domains"/>
    <property type="match status" value="1"/>
</dbReference>
<evidence type="ECO:0000256" key="7">
    <source>
        <dbReference type="ARBA" id="ARBA00023027"/>
    </source>
</evidence>
<dbReference type="STRING" id="328396.RU93_GL000229"/>
<comment type="subunit">
    <text evidence="3">Homotetramer.</text>
</comment>
<dbReference type="GO" id="GO:0004318">
    <property type="term" value="F:enoyl-[acyl-carrier-protein] reductase (NADH) activity"/>
    <property type="evidence" value="ECO:0007669"/>
    <property type="project" value="UniProtKB-EC"/>
</dbReference>
<reference evidence="14 15" key="1">
    <citation type="submission" date="2014-12" db="EMBL/GenBank/DDBJ databases">
        <title>Draft genome sequences of 29 type strains of Enterococci.</title>
        <authorList>
            <person name="Zhong Z."/>
            <person name="Sun Z."/>
            <person name="Liu W."/>
            <person name="Zhang W."/>
            <person name="Zhang H."/>
        </authorList>
    </citation>
    <scope>NUCLEOTIDE SEQUENCE [LARGE SCALE GENOMIC DNA]</scope>
    <source>
        <strain evidence="14 15">DSM 17690</strain>
    </source>
</reference>
<evidence type="ECO:0000256" key="2">
    <source>
        <dbReference type="ARBA" id="ARBA00009233"/>
    </source>
</evidence>
<keyword evidence="9 10" id="KW-0275">Fatty acid biosynthesis</keyword>
<gene>
    <name evidence="14" type="ORF">RU93_GL000229</name>
</gene>
<evidence type="ECO:0000256" key="9">
    <source>
        <dbReference type="ARBA" id="ARBA00023160"/>
    </source>
</evidence>
<evidence type="ECO:0000256" key="1">
    <source>
        <dbReference type="ARBA" id="ARBA00005194"/>
    </source>
</evidence>
<dbReference type="Pfam" id="PF13561">
    <property type="entry name" value="adh_short_C2"/>
    <property type="match status" value="1"/>
</dbReference>
<dbReference type="Gene3D" id="3.40.50.720">
    <property type="entry name" value="NAD(P)-binding Rossmann-like Domain"/>
    <property type="match status" value="1"/>
</dbReference>
<proteinExistence type="inferred from homology"/>
<comment type="pathway">
    <text evidence="1">Lipid metabolism; fatty acid biosynthesis.</text>
</comment>
<keyword evidence="15" id="KW-1185">Reference proteome</keyword>
<dbReference type="InterPro" id="IPR014358">
    <property type="entry name" value="Enoyl-ACP_Rdtase_NADH"/>
</dbReference>
<evidence type="ECO:0000256" key="13">
    <source>
        <dbReference type="PIRSR" id="PIRSR000094-3"/>
    </source>
</evidence>
<feature type="active site" description="Proton acceptor" evidence="11">
    <location>
        <position position="155"/>
    </location>
</feature>
<keyword evidence="8" id="KW-0443">Lipid metabolism</keyword>
<dbReference type="FunFam" id="3.40.50.720:FF:000169">
    <property type="entry name" value="Enoyl-[acyl-carrier-protein] reductase [NADH]"/>
    <property type="match status" value="1"/>
</dbReference>
<feature type="binding site" evidence="13">
    <location>
        <begin position="74"/>
        <end position="75"/>
    </location>
    <ligand>
        <name>NAD(+)</name>
        <dbReference type="ChEBI" id="CHEBI:57540"/>
    </ligand>
</feature>
<feature type="binding site" evidence="13">
    <location>
        <position position="102"/>
    </location>
    <ligand>
        <name>NAD(+)</name>
        <dbReference type="ChEBI" id="CHEBI:57540"/>
    </ligand>
</feature>
<keyword evidence="5" id="KW-0276">Fatty acid metabolism</keyword>
<evidence type="ECO:0000256" key="12">
    <source>
        <dbReference type="PIRSR" id="PIRSR000094-2"/>
    </source>
</evidence>
<feature type="binding site" evidence="13">
    <location>
        <begin position="201"/>
        <end position="205"/>
    </location>
    <ligand>
        <name>NAD(+)</name>
        <dbReference type="ChEBI" id="CHEBI:57540"/>
    </ligand>
</feature>
<name>A0A1L8QXR4_9ENTE</name>
<accession>A0A1L8QXR4</accession>
<feature type="binding site" evidence="12">
    <location>
        <position position="105"/>
    </location>
    <ligand>
        <name>substrate</name>
    </ligand>
</feature>
<dbReference type="Gene3D" id="1.10.8.400">
    <property type="entry name" value="Enoyl acyl carrier protein reductase"/>
    <property type="match status" value="1"/>
</dbReference>
<comment type="catalytic activity">
    <reaction evidence="10">
        <text>a 2,3-saturated acyl-[ACP] + NAD(+) = a (2E)-enoyl-[ACP] + NADH + H(+)</text>
        <dbReference type="Rhea" id="RHEA:10240"/>
        <dbReference type="Rhea" id="RHEA-COMP:9925"/>
        <dbReference type="Rhea" id="RHEA-COMP:9926"/>
        <dbReference type="ChEBI" id="CHEBI:15378"/>
        <dbReference type="ChEBI" id="CHEBI:57540"/>
        <dbReference type="ChEBI" id="CHEBI:57945"/>
        <dbReference type="ChEBI" id="CHEBI:78784"/>
        <dbReference type="ChEBI" id="CHEBI:78785"/>
        <dbReference type="EC" id="1.3.1.9"/>
    </reaction>
</comment>
<dbReference type="InterPro" id="IPR002347">
    <property type="entry name" value="SDR_fam"/>
</dbReference>
<dbReference type="CDD" id="cd05372">
    <property type="entry name" value="ENR_SDR"/>
    <property type="match status" value="1"/>
</dbReference>
<dbReference type="PIRSF" id="PIRSF000094">
    <property type="entry name" value="Enoyl-ACP_rdct"/>
    <property type="match status" value="1"/>
</dbReference>
<sequence>MKLFIHFMRSGNMSFLSGKKIVVMGVANKRSIAWGCAQALRDQGAEVIYTYQSERMKKSLERLLEGNEFLVECDVASDESIDTAFEKIKEYAGEIHGVVHAVAYANKEDLQGAVTEISRDGYALAQDISAYSLIAVTKAAKPILAENSGIVTLTYLGADRAVPNYNMMGIAKAALESAVRYLAAELSPQKIRVNAISAGAIKTLAVTGVTDYQKLIQLSEDRTPDHIGVTIEEVGNACAFLISPLSSGIIGEVIFVDKGVHLS</sequence>
<evidence type="ECO:0000313" key="15">
    <source>
        <dbReference type="Proteomes" id="UP000182149"/>
    </source>
</evidence>
<dbReference type="AlphaFoldDB" id="A0A1L8QXR4"/>
<keyword evidence="7 10" id="KW-0520">NAD</keyword>
<evidence type="ECO:0000256" key="10">
    <source>
        <dbReference type="PIRNR" id="PIRNR000094"/>
    </source>
</evidence>
<feature type="binding site" evidence="13">
    <location>
        <begin position="31"/>
        <end position="32"/>
    </location>
    <ligand>
        <name>NAD(+)</name>
        <dbReference type="ChEBI" id="CHEBI:57540"/>
    </ligand>
</feature>
<dbReference type="Proteomes" id="UP000182149">
    <property type="component" value="Unassembled WGS sequence"/>
</dbReference>
<dbReference type="EC" id="1.3.1.9" evidence="10"/>
<evidence type="ECO:0000256" key="11">
    <source>
        <dbReference type="PIRSR" id="PIRSR000094-1"/>
    </source>
</evidence>
<keyword evidence="4 10" id="KW-0444">Lipid biosynthesis</keyword>
<organism evidence="14 15">
    <name type="scientific">Enterococcus aquimarinus</name>
    <dbReference type="NCBI Taxonomy" id="328396"/>
    <lineage>
        <taxon>Bacteria</taxon>
        <taxon>Bacillati</taxon>
        <taxon>Bacillota</taxon>
        <taxon>Bacilli</taxon>
        <taxon>Lactobacillales</taxon>
        <taxon>Enterococcaceae</taxon>
        <taxon>Enterococcus</taxon>
    </lineage>
</organism>
<dbReference type="InterPro" id="IPR036291">
    <property type="entry name" value="NAD(P)-bd_dom_sf"/>
</dbReference>
<dbReference type="NCBIfam" id="NF004748">
    <property type="entry name" value="PRK06079.1"/>
    <property type="match status" value="1"/>
</dbReference>
<feature type="binding site" evidence="13">
    <location>
        <position position="172"/>
    </location>
    <ligand>
        <name>NAD(+)</name>
        <dbReference type="ChEBI" id="CHEBI:57540"/>
    </ligand>
</feature>
<feature type="binding site" evidence="13">
    <location>
        <position position="25"/>
    </location>
    <ligand>
        <name>NAD(+)</name>
        <dbReference type="ChEBI" id="CHEBI:57540"/>
    </ligand>
</feature>
<comment type="similarity">
    <text evidence="2 10">Belongs to the short-chain dehydrogenases/reductases (SDR) family. FabI subfamily.</text>
</comment>
<keyword evidence="6 10" id="KW-0560">Oxidoreductase</keyword>
<evidence type="ECO:0000256" key="8">
    <source>
        <dbReference type="ARBA" id="ARBA00023098"/>
    </source>
</evidence>
<dbReference type="GO" id="GO:0006633">
    <property type="term" value="P:fatty acid biosynthetic process"/>
    <property type="evidence" value="ECO:0007669"/>
    <property type="project" value="UniProtKB-KW"/>
</dbReference>
<comment type="caution">
    <text evidence="14">The sequence shown here is derived from an EMBL/GenBank/DDBJ whole genome shotgun (WGS) entry which is preliminary data.</text>
</comment>
<evidence type="ECO:0000256" key="4">
    <source>
        <dbReference type="ARBA" id="ARBA00022516"/>
    </source>
</evidence>
<evidence type="ECO:0000256" key="5">
    <source>
        <dbReference type="ARBA" id="ARBA00022832"/>
    </source>
</evidence>
<feature type="binding site" evidence="13">
    <location>
        <position position="52"/>
    </location>
    <ligand>
        <name>NAD(+)</name>
        <dbReference type="ChEBI" id="CHEBI:57540"/>
    </ligand>
</feature>
<protein>
    <recommendedName>
        <fullName evidence="10">Enoyl-[acyl-carrier-protein] reductase [NADH]</fullName>
        <ecNumber evidence="10">1.3.1.9</ecNumber>
    </recommendedName>
</protein>
<feature type="active site" description="Proton acceptor" evidence="11">
    <location>
        <position position="165"/>
    </location>
</feature>
<evidence type="ECO:0000256" key="3">
    <source>
        <dbReference type="ARBA" id="ARBA00011881"/>
    </source>
</evidence>
<dbReference type="PANTHER" id="PTHR43159:SF2">
    <property type="entry name" value="ENOYL-[ACYL-CARRIER-PROTEIN] REDUCTASE [NADH], CHLOROPLASTIC"/>
    <property type="match status" value="1"/>
</dbReference>
<evidence type="ECO:0000256" key="6">
    <source>
        <dbReference type="ARBA" id="ARBA00023002"/>
    </source>
</evidence>
<evidence type="ECO:0000313" key="14">
    <source>
        <dbReference type="EMBL" id="OJG12299.1"/>
    </source>
</evidence>
<dbReference type="PANTHER" id="PTHR43159">
    <property type="entry name" value="ENOYL-[ACYL-CARRIER-PROTEIN] REDUCTASE"/>
    <property type="match status" value="1"/>
</dbReference>